<sequence>MKSAVVLSMLAVPGVSMAGEWFPCGNLGQLSNCQIPNFPNTRYDYGIAYNVQSPIPVVCVTWNVGYRVHNKDPYFVYSDNPASGVSWGGFVFYTGTLAPDDDGCLSGTWRHRYWRLGPNNVISTHDSNGCVNQPLYCRAL</sequence>
<dbReference type="Proteomes" id="UP000217289">
    <property type="component" value="Chromosome"/>
</dbReference>
<gene>
    <name evidence="2" type="ORF">MEBOL_003650</name>
</gene>
<organism evidence="2 3">
    <name type="scientific">Melittangium boletus DSM 14713</name>
    <dbReference type="NCBI Taxonomy" id="1294270"/>
    <lineage>
        <taxon>Bacteria</taxon>
        <taxon>Pseudomonadati</taxon>
        <taxon>Myxococcota</taxon>
        <taxon>Myxococcia</taxon>
        <taxon>Myxococcales</taxon>
        <taxon>Cystobacterineae</taxon>
        <taxon>Archangiaceae</taxon>
        <taxon>Melittangium</taxon>
    </lineage>
</organism>
<name>A0A250IEK9_9BACT</name>
<dbReference type="EMBL" id="CP022163">
    <property type="protein sequence ID" value="ATB30195.1"/>
    <property type="molecule type" value="Genomic_DNA"/>
</dbReference>
<dbReference type="AlphaFoldDB" id="A0A250IEK9"/>
<feature type="chain" id="PRO_5012829194" evidence="1">
    <location>
        <begin position="19"/>
        <end position="140"/>
    </location>
</feature>
<reference evidence="2 3" key="1">
    <citation type="submission" date="2017-06" db="EMBL/GenBank/DDBJ databases">
        <authorList>
            <person name="Kim H.J."/>
            <person name="Triplett B.A."/>
        </authorList>
    </citation>
    <scope>NUCLEOTIDE SEQUENCE [LARGE SCALE GENOMIC DNA]</scope>
    <source>
        <strain evidence="2 3">DSM 14713</strain>
    </source>
</reference>
<protein>
    <submittedName>
        <fullName evidence="2">Uncharacterized protein</fullName>
    </submittedName>
</protein>
<evidence type="ECO:0000256" key="1">
    <source>
        <dbReference type="SAM" id="SignalP"/>
    </source>
</evidence>
<keyword evidence="1" id="KW-0732">Signal</keyword>
<dbReference type="KEGG" id="mbd:MEBOL_003650"/>
<feature type="signal peptide" evidence="1">
    <location>
        <begin position="1"/>
        <end position="18"/>
    </location>
</feature>
<accession>A0A250IEK9</accession>
<keyword evidence="3" id="KW-1185">Reference proteome</keyword>
<evidence type="ECO:0000313" key="2">
    <source>
        <dbReference type="EMBL" id="ATB30195.1"/>
    </source>
</evidence>
<evidence type="ECO:0000313" key="3">
    <source>
        <dbReference type="Proteomes" id="UP000217289"/>
    </source>
</evidence>
<proteinExistence type="predicted"/>